<dbReference type="Gene3D" id="2.60.40.420">
    <property type="entry name" value="Cupredoxins - blue copper proteins"/>
    <property type="match status" value="3"/>
</dbReference>
<feature type="domain" description="Plastocyanin-like" evidence="16">
    <location>
        <begin position="376"/>
        <end position="498"/>
    </location>
</feature>
<evidence type="ECO:0000259" key="16">
    <source>
        <dbReference type="Pfam" id="PF07731"/>
    </source>
</evidence>
<dbReference type="InterPro" id="IPR008972">
    <property type="entry name" value="Cupredoxin"/>
</dbReference>
<dbReference type="Pfam" id="PF07732">
    <property type="entry name" value="Cu-oxidase_3"/>
    <property type="match status" value="1"/>
</dbReference>
<sequence>MLSVSFLLLLLGPIGTALAAIGPVTDLHIVNAFIQPDGFNRSGVLAEGVFPGPLITGNKGDNFQINVIDELTNGTMLLSTSILINECKWRGLDLRSLTNAPSLLETRFSTILMSPIKQARTFWYHSHLSTQYCDGLRGALVVYDPADPHADLYDVDDALSSRSRTGIVRIEEFHVLLIYKQSILDVPAPQAGAVPRADATLINGLGRSVNGPAGASLAVINVVQGARYRFRLVSISCDPNFVFSIDGHTFTIIEVDGVNHESVVADSIQIFAAQRYSFILTANQSVSNYWVRANPNVGNTGFTGGINSAILRYNGAPVTDPTTTSTSSNALKETSLVPLENPGAPGTATASGVDVDLNLALTNGGGKFFINGVSFVPPTVPVLLQILSGATTAAQLLPAGSVYSLPLNSVIQLSFKVGAAGAPHPFHLHGHTFDVVRSAGSTTYNYANPPRRDVVSTGAATDNVTIRFTTDNAGPWFLHCHIDWHLEAGFAIVFAEDAPDVASADPVPDAWSQLCPIYNNLTTAQLGGQ</sequence>
<evidence type="ECO:0000256" key="11">
    <source>
        <dbReference type="ARBA" id="ARBA00023157"/>
    </source>
</evidence>
<keyword evidence="8" id="KW-0677">Repeat</keyword>
<keyword evidence="12" id="KW-0325">Glycoprotein</keyword>
<evidence type="ECO:0000259" key="17">
    <source>
        <dbReference type="Pfam" id="PF07732"/>
    </source>
</evidence>
<dbReference type="Pfam" id="PF00394">
    <property type="entry name" value="Cu-oxidase"/>
    <property type="match status" value="1"/>
</dbReference>
<dbReference type="InterPro" id="IPR045087">
    <property type="entry name" value="Cu-oxidase_fam"/>
</dbReference>
<evidence type="ECO:0000256" key="6">
    <source>
        <dbReference type="ARBA" id="ARBA00022525"/>
    </source>
</evidence>
<protein>
    <recommendedName>
        <fullName evidence="5">laccase</fullName>
        <ecNumber evidence="5">1.10.3.2</ecNumber>
    </recommendedName>
</protein>
<gene>
    <name evidence="18" type="ORF">D9757_004419</name>
</gene>
<feature type="domain" description="Plastocyanin-like" evidence="17">
    <location>
        <begin position="35"/>
        <end position="146"/>
    </location>
</feature>
<comment type="similarity">
    <text evidence="4">Belongs to the multicopper oxidase family.</text>
</comment>
<comment type="caution">
    <text evidence="18">The sequence shown here is derived from an EMBL/GenBank/DDBJ whole genome shotgun (WGS) entry which is preliminary data.</text>
</comment>
<keyword evidence="14" id="KW-0732">Signal</keyword>
<keyword evidence="7" id="KW-0479">Metal-binding</keyword>
<evidence type="ECO:0000256" key="1">
    <source>
        <dbReference type="ARBA" id="ARBA00000349"/>
    </source>
</evidence>
<evidence type="ECO:0000313" key="18">
    <source>
        <dbReference type="EMBL" id="KAF5390767.1"/>
    </source>
</evidence>
<keyword evidence="6" id="KW-0964">Secreted</keyword>
<proteinExistence type="inferred from homology"/>
<dbReference type="FunFam" id="2.60.40.420:FF:000112">
    <property type="entry name" value="Laccase B"/>
    <property type="match status" value="1"/>
</dbReference>
<comment type="subcellular location">
    <subcellularLocation>
        <location evidence="3">Secreted</location>
    </subcellularLocation>
</comment>
<name>A0A8H5HWI2_9AGAR</name>
<evidence type="ECO:0000313" key="19">
    <source>
        <dbReference type="Proteomes" id="UP000518752"/>
    </source>
</evidence>
<evidence type="ECO:0000256" key="14">
    <source>
        <dbReference type="SAM" id="SignalP"/>
    </source>
</evidence>
<keyword evidence="10" id="KW-0186">Copper</keyword>
<evidence type="ECO:0000256" key="7">
    <source>
        <dbReference type="ARBA" id="ARBA00022723"/>
    </source>
</evidence>
<dbReference type="CDD" id="cd13903">
    <property type="entry name" value="CuRO_3_Tv-LCC_like"/>
    <property type="match status" value="1"/>
</dbReference>
<dbReference type="EC" id="1.10.3.2" evidence="5"/>
<reference evidence="18 19" key="1">
    <citation type="journal article" date="2020" name="ISME J.">
        <title>Uncovering the hidden diversity of litter-decomposition mechanisms in mushroom-forming fungi.</title>
        <authorList>
            <person name="Floudas D."/>
            <person name="Bentzer J."/>
            <person name="Ahren D."/>
            <person name="Johansson T."/>
            <person name="Persson P."/>
            <person name="Tunlid A."/>
        </authorList>
    </citation>
    <scope>NUCLEOTIDE SEQUENCE [LARGE SCALE GENOMIC DNA]</scope>
    <source>
        <strain evidence="18 19">CBS 406.79</strain>
    </source>
</reference>
<organism evidence="18 19">
    <name type="scientific">Collybiopsis confluens</name>
    <dbReference type="NCBI Taxonomy" id="2823264"/>
    <lineage>
        <taxon>Eukaryota</taxon>
        <taxon>Fungi</taxon>
        <taxon>Dikarya</taxon>
        <taxon>Basidiomycota</taxon>
        <taxon>Agaricomycotina</taxon>
        <taxon>Agaricomycetes</taxon>
        <taxon>Agaricomycetidae</taxon>
        <taxon>Agaricales</taxon>
        <taxon>Marasmiineae</taxon>
        <taxon>Omphalotaceae</taxon>
        <taxon>Collybiopsis</taxon>
    </lineage>
</organism>
<evidence type="ECO:0000256" key="3">
    <source>
        <dbReference type="ARBA" id="ARBA00004613"/>
    </source>
</evidence>
<dbReference type="EMBL" id="JAACJN010000013">
    <property type="protein sequence ID" value="KAF5390767.1"/>
    <property type="molecule type" value="Genomic_DNA"/>
</dbReference>
<dbReference type="InterPro" id="IPR011707">
    <property type="entry name" value="Cu-oxidase-like_N"/>
</dbReference>
<comment type="catalytic activity">
    <reaction evidence="1">
        <text>4 hydroquinone + O2 = 4 benzosemiquinone + 2 H2O</text>
        <dbReference type="Rhea" id="RHEA:11276"/>
        <dbReference type="ChEBI" id="CHEBI:15377"/>
        <dbReference type="ChEBI" id="CHEBI:15379"/>
        <dbReference type="ChEBI" id="CHEBI:17594"/>
        <dbReference type="ChEBI" id="CHEBI:17977"/>
        <dbReference type="EC" id="1.10.3.2"/>
    </reaction>
</comment>
<dbReference type="GO" id="GO:0005507">
    <property type="term" value="F:copper ion binding"/>
    <property type="evidence" value="ECO:0007669"/>
    <property type="project" value="InterPro"/>
</dbReference>
<feature type="domain" description="Plastocyanin-like" evidence="15">
    <location>
        <begin position="191"/>
        <end position="316"/>
    </location>
</feature>
<dbReference type="GO" id="GO:0046274">
    <property type="term" value="P:lignin catabolic process"/>
    <property type="evidence" value="ECO:0007669"/>
    <property type="project" value="UniProtKB-KW"/>
</dbReference>
<evidence type="ECO:0000256" key="8">
    <source>
        <dbReference type="ARBA" id="ARBA00022737"/>
    </source>
</evidence>
<dbReference type="InterPro" id="IPR011706">
    <property type="entry name" value="Cu-oxidase_C"/>
</dbReference>
<dbReference type="AlphaFoldDB" id="A0A8H5HWI2"/>
<dbReference type="InterPro" id="IPR001117">
    <property type="entry name" value="Cu-oxidase_2nd"/>
</dbReference>
<feature type="signal peptide" evidence="14">
    <location>
        <begin position="1"/>
        <end position="19"/>
    </location>
</feature>
<dbReference type="Proteomes" id="UP000518752">
    <property type="component" value="Unassembled WGS sequence"/>
</dbReference>
<dbReference type="OrthoDB" id="2121828at2759"/>
<dbReference type="PANTHER" id="PTHR11709:SF511">
    <property type="entry name" value="LACCASE"/>
    <property type="match status" value="1"/>
</dbReference>
<evidence type="ECO:0000256" key="5">
    <source>
        <dbReference type="ARBA" id="ARBA00012297"/>
    </source>
</evidence>
<keyword evidence="19" id="KW-1185">Reference proteome</keyword>
<evidence type="ECO:0000256" key="9">
    <source>
        <dbReference type="ARBA" id="ARBA00023002"/>
    </source>
</evidence>
<keyword evidence="13" id="KW-0439">Lignin degradation</keyword>
<dbReference type="FunFam" id="2.60.40.420:FF:000045">
    <property type="entry name" value="Laccase 2"/>
    <property type="match status" value="1"/>
</dbReference>
<evidence type="ECO:0000256" key="13">
    <source>
        <dbReference type="ARBA" id="ARBA00023185"/>
    </source>
</evidence>
<feature type="chain" id="PRO_5034348612" description="laccase" evidence="14">
    <location>
        <begin position="20"/>
        <end position="529"/>
    </location>
</feature>
<dbReference type="Pfam" id="PF07731">
    <property type="entry name" value="Cu-oxidase_2"/>
    <property type="match status" value="1"/>
</dbReference>
<evidence type="ECO:0000256" key="12">
    <source>
        <dbReference type="ARBA" id="ARBA00023180"/>
    </source>
</evidence>
<dbReference type="GO" id="GO:0005576">
    <property type="term" value="C:extracellular region"/>
    <property type="evidence" value="ECO:0007669"/>
    <property type="project" value="UniProtKB-SubCell"/>
</dbReference>
<evidence type="ECO:0000256" key="2">
    <source>
        <dbReference type="ARBA" id="ARBA00001935"/>
    </source>
</evidence>
<keyword evidence="9" id="KW-0560">Oxidoreductase</keyword>
<accession>A0A8H5HWI2</accession>
<evidence type="ECO:0000256" key="10">
    <source>
        <dbReference type="ARBA" id="ARBA00023008"/>
    </source>
</evidence>
<evidence type="ECO:0000256" key="4">
    <source>
        <dbReference type="ARBA" id="ARBA00010609"/>
    </source>
</evidence>
<keyword evidence="11" id="KW-1015">Disulfide bond</keyword>
<dbReference type="PANTHER" id="PTHR11709">
    <property type="entry name" value="MULTI-COPPER OXIDASE"/>
    <property type="match status" value="1"/>
</dbReference>
<evidence type="ECO:0000259" key="15">
    <source>
        <dbReference type="Pfam" id="PF00394"/>
    </source>
</evidence>
<comment type="cofactor">
    <cofactor evidence="2">
        <name>Cu cation</name>
        <dbReference type="ChEBI" id="CHEBI:23378"/>
    </cofactor>
</comment>
<dbReference type="GO" id="GO:0052716">
    <property type="term" value="F:hydroquinone:oxygen oxidoreductase activity"/>
    <property type="evidence" value="ECO:0007669"/>
    <property type="project" value="UniProtKB-EC"/>
</dbReference>
<dbReference type="SUPFAM" id="SSF49503">
    <property type="entry name" value="Cupredoxins"/>
    <property type="match status" value="3"/>
</dbReference>